<name>A0ABD3H6U8_9MARC</name>
<dbReference type="PANTHER" id="PTHR34958:SF1">
    <property type="entry name" value="ARMADILLO-LIKE HELICAL DOMAIN-CONTAINING PROTEIN"/>
    <property type="match status" value="1"/>
</dbReference>
<sequence length="155" mass="16824">MGGIEISDEYARAKTPEAKRNLFAVLFDFVLSELEEGAVRSQKQFSGSEKIRAVATSLCLADASEYYALAFKQALPEVGKALLKSITTAMNRNVTSGRLDAQLLEDVEGALDKLGCTYAHPQEEYMELVSVTLASKGLDTGKTGGTLKICQIQLR</sequence>
<dbReference type="AlphaFoldDB" id="A0ABD3H6U8"/>
<proteinExistence type="predicted"/>
<dbReference type="Proteomes" id="UP001633002">
    <property type="component" value="Unassembled WGS sequence"/>
</dbReference>
<evidence type="ECO:0000313" key="2">
    <source>
        <dbReference type="Proteomes" id="UP001633002"/>
    </source>
</evidence>
<gene>
    <name evidence="1" type="ORF">R1sor_013536</name>
</gene>
<reference evidence="1 2" key="1">
    <citation type="submission" date="2024-09" db="EMBL/GenBank/DDBJ databases">
        <title>Chromosome-scale assembly of Riccia sorocarpa.</title>
        <authorList>
            <person name="Paukszto L."/>
        </authorList>
    </citation>
    <scope>NUCLEOTIDE SEQUENCE [LARGE SCALE GENOMIC DNA]</scope>
    <source>
        <strain evidence="1">LP-2024</strain>
        <tissue evidence="1">Aerial parts of the thallus</tissue>
    </source>
</reference>
<comment type="caution">
    <text evidence="1">The sequence shown here is derived from an EMBL/GenBank/DDBJ whole genome shotgun (WGS) entry which is preliminary data.</text>
</comment>
<dbReference type="EMBL" id="JBJQOH010000004">
    <property type="protein sequence ID" value="KAL3687227.1"/>
    <property type="molecule type" value="Genomic_DNA"/>
</dbReference>
<accession>A0ABD3H6U8</accession>
<dbReference type="PANTHER" id="PTHR34958">
    <property type="entry name" value="CONDITIONAL LOSS-OF-GROWTH 1"/>
    <property type="match status" value="1"/>
</dbReference>
<evidence type="ECO:0000313" key="1">
    <source>
        <dbReference type="EMBL" id="KAL3687227.1"/>
    </source>
</evidence>
<protein>
    <submittedName>
        <fullName evidence="1">Uncharacterized protein</fullName>
    </submittedName>
</protein>
<organism evidence="1 2">
    <name type="scientific">Riccia sorocarpa</name>
    <dbReference type="NCBI Taxonomy" id="122646"/>
    <lineage>
        <taxon>Eukaryota</taxon>
        <taxon>Viridiplantae</taxon>
        <taxon>Streptophyta</taxon>
        <taxon>Embryophyta</taxon>
        <taxon>Marchantiophyta</taxon>
        <taxon>Marchantiopsida</taxon>
        <taxon>Marchantiidae</taxon>
        <taxon>Marchantiales</taxon>
        <taxon>Ricciaceae</taxon>
        <taxon>Riccia</taxon>
    </lineage>
</organism>
<keyword evidence="2" id="KW-1185">Reference proteome</keyword>